<organism evidence="3 4">
    <name type="scientific">Streptomyces nojiriensis</name>
    <dbReference type="NCBI Taxonomy" id="66374"/>
    <lineage>
        <taxon>Bacteria</taxon>
        <taxon>Bacillati</taxon>
        <taxon>Actinomycetota</taxon>
        <taxon>Actinomycetes</taxon>
        <taxon>Kitasatosporales</taxon>
        <taxon>Streptomycetaceae</taxon>
        <taxon>Streptomyces</taxon>
    </lineage>
</organism>
<evidence type="ECO:0000256" key="2">
    <source>
        <dbReference type="SAM" id="Phobius"/>
    </source>
</evidence>
<name>A0ABQ3SLS8_9ACTN</name>
<keyword evidence="4" id="KW-1185">Reference proteome</keyword>
<evidence type="ECO:0000256" key="1">
    <source>
        <dbReference type="SAM" id="MobiDB-lite"/>
    </source>
</evidence>
<dbReference type="Proteomes" id="UP000613974">
    <property type="component" value="Unassembled WGS sequence"/>
</dbReference>
<keyword evidence="2" id="KW-0472">Membrane</keyword>
<feature type="transmembrane region" description="Helical" evidence="2">
    <location>
        <begin position="183"/>
        <end position="201"/>
    </location>
</feature>
<keyword evidence="2" id="KW-1133">Transmembrane helix</keyword>
<evidence type="ECO:0000313" key="4">
    <source>
        <dbReference type="Proteomes" id="UP000613974"/>
    </source>
</evidence>
<dbReference type="EMBL" id="BNEC01000005">
    <property type="protein sequence ID" value="GHI69095.1"/>
    <property type="molecule type" value="Genomic_DNA"/>
</dbReference>
<proteinExistence type="predicted"/>
<accession>A0ABQ3SLS8</accession>
<reference evidence="4" key="1">
    <citation type="submission" date="2023-07" db="EMBL/GenBank/DDBJ databases">
        <title>Whole genome shotgun sequence of Streptomyces nojiriensis NBRC 13794.</title>
        <authorList>
            <person name="Komaki H."/>
            <person name="Tamura T."/>
        </authorList>
    </citation>
    <scope>NUCLEOTIDE SEQUENCE [LARGE SCALE GENOMIC DNA]</scope>
    <source>
        <strain evidence="4">NBRC 13794</strain>
    </source>
</reference>
<evidence type="ECO:0008006" key="5">
    <source>
        <dbReference type="Google" id="ProtNLM"/>
    </source>
</evidence>
<gene>
    <name evidence="3" type="ORF">Snoj_30130</name>
</gene>
<feature type="region of interest" description="Disordered" evidence="1">
    <location>
        <begin position="1"/>
        <end position="73"/>
    </location>
</feature>
<sequence>MGTGQPSDVPGRSGGEGRHGDGDPLLLKAAAAARSGKRDPHGSSGHRHIAHGSPTVLPGDRHPVHTGEPGPAVGSGVAPFDMVGTDGRVVYGANVGRLGMASAWARCSAARQLPLRLTVGAFFLNSGLTKLGADEATAEQLHQFAATTYPFLDKHDAEKFVRLLSAGELAIAAALLVPVVPAAVAGVALTAFSVGTIGLYLRTPGMREEGSLRPTEQGIALAKDVWMLGIGVSLIAEGLHGHR</sequence>
<keyword evidence="2" id="KW-0812">Transmembrane</keyword>
<protein>
    <recommendedName>
        <fullName evidence="5">DoxX family membrane protein</fullName>
    </recommendedName>
</protein>
<evidence type="ECO:0000313" key="3">
    <source>
        <dbReference type="EMBL" id="GHI69095.1"/>
    </source>
</evidence>
<comment type="caution">
    <text evidence="3">The sequence shown here is derived from an EMBL/GenBank/DDBJ whole genome shotgun (WGS) entry which is preliminary data.</text>
</comment>